<feature type="region of interest" description="Disordered" evidence="1">
    <location>
        <begin position="38"/>
        <end position="93"/>
    </location>
</feature>
<keyword evidence="3" id="KW-1185">Reference proteome</keyword>
<reference evidence="2 3" key="1">
    <citation type="journal article" date="2018" name="Front. Plant Sci.">
        <title>Red Clover (Trifolium pratense) and Zigzag Clover (T. medium) - A Picture of Genomic Similarities and Differences.</title>
        <authorList>
            <person name="Dluhosova J."/>
            <person name="Istvanek J."/>
            <person name="Nedelnik J."/>
            <person name="Repkova J."/>
        </authorList>
    </citation>
    <scope>NUCLEOTIDE SEQUENCE [LARGE SCALE GENOMIC DNA]</scope>
    <source>
        <strain evidence="3">cv. 10/8</strain>
        <tissue evidence="2">Leaf</tissue>
    </source>
</reference>
<proteinExistence type="predicted"/>
<dbReference type="Proteomes" id="UP000265520">
    <property type="component" value="Unassembled WGS sequence"/>
</dbReference>
<organism evidence="2 3">
    <name type="scientific">Trifolium medium</name>
    <dbReference type="NCBI Taxonomy" id="97028"/>
    <lineage>
        <taxon>Eukaryota</taxon>
        <taxon>Viridiplantae</taxon>
        <taxon>Streptophyta</taxon>
        <taxon>Embryophyta</taxon>
        <taxon>Tracheophyta</taxon>
        <taxon>Spermatophyta</taxon>
        <taxon>Magnoliopsida</taxon>
        <taxon>eudicotyledons</taxon>
        <taxon>Gunneridae</taxon>
        <taxon>Pentapetalae</taxon>
        <taxon>rosids</taxon>
        <taxon>fabids</taxon>
        <taxon>Fabales</taxon>
        <taxon>Fabaceae</taxon>
        <taxon>Papilionoideae</taxon>
        <taxon>50 kb inversion clade</taxon>
        <taxon>NPAAA clade</taxon>
        <taxon>Hologalegina</taxon>
        <taxon>IRL clade</taxon>
        <taxon>Trifolieae</taxon>
        <taxon>Trifolium</taxon>
    </lineage>
</organism>
<name>A0A392RST1_9FABA</name>
<evidence type="ECO:0000313" key="3">
    <source>
        <dbReference type="Proteomes" id="UP000265520"/>
    </source>
</evidence>
<feature type="non-terminal residue" evidence="2">
    <location>
        <position position="93"/>
    </location>
</feature>
<feature type="non-terminal residue" evidence="2">
    <location>
        <position position="1"/>
    </location>
</feature>
<evidence type="ECO:0000313" key="2">
    <source>
        <dbReference type="EMBL" id="MCI39272.1"/>
    </source>
</evidence>
<accession>A0A392RST1</accession>
<protein>
    <submittedName>
        <fullName evidence="2">Uncharacterized protein</fullName>
    </submittedName>
</protein>
<dbReference type="AlphaFoldDB" id="A0A392RST1"/>
<feature type="compositionally biased region" description="Polar residues" evidence="1">
    <location>
        <begin position="58"/>
        <end position="71"/>
    </location>
</feature>
<dbReference type="EMBL" id="LXQA010265566">
    <property type="protein sequence ID" value="MCI39272.1"/>
    <property type="molecule type" value="Genomic_DNA"/>
</dbReference>
<evidence type="ECO:0000256" key="1">
    <source>
        <dbReference type="SAM" id="MobiDB-lite"/>
    </source>
</evidence>
<sequence>ETPPETAVVPDVETYVAHETDVVPNMDTTVVLETVLSQDSPGTPDQMTITKQEKTPDVTMTGNAITNSQTDESMKTVAADSEKDTSIDPDVVI</sequence>
<comment type="caution">
    <text evidence="2">The sequence shown here is derived from an EMBL/GenBank/DDBJ whole genome shotgun (WGS) entry which is preliminary data.</text>
</comment>
<feature type="compositionally biased region" description="Polar residues" evidence="1">
    <location>
        <begin position="38"/>
        <end position="50"/>
    </location>
</feature>